<organism evidence="2 3">
    <name type="scientific">Cryptococcus amylolentus CBS 6273</name>
    <dbReference type="NCBI Taxonomy" id="1296118"/>
    <lineage>
        <taxon>Eukaryota</taxon>
        <taxon>Fungi</taxon>
        <taxon>Dikarya</taxon>
        <taxon>Basidiomycota</taxon>
        <taxon>Agaricomycotina</taxon>
        <taxon>Tremellomycetes</taxon>
        <taxon>Tremellales</taxon>
        <taxon>Cryptococcaceae</taxon>
        <taxon>Cryptococcus</taxon>
    </lineage>
</organism>
<dbReference type="GO" id="GO:0005987">
    <property type="term" value="P:sucrose catabolic process"/>
    <property type="evidence" value="ECO:0007669"/>
    <property type="project" value="TreeGrafter"/>
</dbReference>
<dbReference type="Proteomes" id="UP000095149">
    <property type="component" value="Unassembled WGS sequence"/>
</dbReference>
<dbReference type="InterPro" id="IPR013320">
    <property type="entry name" value="ConA-like_dom_sf"/>
</dbReference>
<gene>
    <name evidence="2" type="ORF">I350_06188</name>
</gene>
<evidence type="ECO:0000313" key="2">
    <source>
        <dbReference type="EMBL" id="ODO01369.1"/>
    </source>
</evidence>
<evidence type="ECO:0000259" key="1">
    <source>
        <dbReference type="Pfam" id="PF08244"/>
    </source>
</evidence>
<protein>
    <recommendedName>
        <fullName evidence="1">Glycosyl hydrolase family 32 C-terminal domain-containing protein</fullName>
    </recommendedName>
</protein>
<dbReference type="AlphaFoldDB" id="A0A1E3JKG9"/>
<dbReference type="SUPFAM" id="SSF49899">
    <property type="entry name" value="Concanavalin A-like lectins/glucanases"/>
    <property type="match status" value="1"/>
</dbReference>
<dbReference type="Pfam" id="PF08244">
    <property type="entry name" value="Glyco_hydro_32C"/>
    <property type="match status" value="1"/>
</dbReference>
<dbReference type="PANTHER" id="PTHR42800:SF3">
    <property type="entry name" value="GLYCOSYL HYDROLASE FAMILY 32 N-TERMINAL DOMAIN-CONTAINING PROTEIN"/>
    <property type="match status" value="1"/>
</dbReference>
<accession>A0A1E3JKG9</accession>
<dbReference type="PANTHER" id="PTHR42800">
    <property type="entry name" value="EXOINULINASE INUD (AFU_ORTHOLOGUE AFUA_5G00480)"/>
    <property type="match status" value="1"/>
</dbReference>
<comment type="caution">
    <text evidence="2">The sequence shown here is derived from an EMBL/GenBank/DDBJ whole genome shotgun (WGS) entry which is preliminary data.</text>
</comment>
<proteinExistence type="predicted"/>
<feature type="domain" description="Glycosyl hydrolase family 32 C-terminal" evidence="1">
    <location>
        <begin position="103"/>
        <end position="214"/>
    </location>
</feature>
<dbReference type="GO" id="GO:0005737">
    <property type="term" value="C:cytoplasm"/>
    <property type="evidence" value="ECO:0007669"/>
    <property type="project" value="TreeGrafter"/>
</dbReference>
<dbReference type="Gene3D" id="2.60.120.560">
    <property type="entry name" value="Exo-inulinase, domain 1"/>
    <property type="match status" value="1"/>
</dbReference>
<name>A0A1E3JKG9_9TREE</name>
<dbReference type="GO" id="GO:0004575">
    <property type="term" value="F:sucrose alpha-glucosidase activity"/>
    <property type="evidence" value="ECO:0007669"/>
    <property type="project" value="TreeGrafter"/>
</dbReference>
<dbReference type="EMBL" id="MEKH01000010">
    <property type="protein sequence ID" value="ODO01369.1"/>
    <property type="molecule type" value="Genomic_DNA"/>
</dbReference>
<dbReference type="InterPro" id="IPR013189">
    <property type="entry name" value="Glyco_hydro_32_C"/>
</dbReference>
<reference evidence="2 3" key="1">
    <citation type="submission" date="2016-06" db="EMBL/GenBank/DDBJ databases">
        <title>Evolution of pathogenesis and genome organization in the Tremellales.</title>
        <authorList>
            <person name="Cuomo C."/>
            <person name="Litvintseva A."/>
            <person name="Heitman J."/>
            <person name="Chen Y."/>
            <person name="Sun S."/>
            <person name="Springer D."/>
            <person name="Dromer F."/>
            <person name="Young S."/>
            <person name="Zeng Q."/>
            <person name="Chapman S."/>
            <person name="Gujja S."/>
            <person name="Saif S."/>
            <person name="Birren B."/>
        </authorList>
    </citation>
    <scope>NUCLEOTIDE SEQUENCE [LARGE SCALE GENOMIC DNA]</scope>
    <source>
        <strain evidence="2 3">CBS 6273</strain>
    </source>
</reference>
<sequence length="216" mass="24439">MHPKVTRTSFWSGDLGINWERTSTNFINLETATETRKREDLDWLFRSGLITRDLKGIGNVEPVQNGVMTLGNRPIHELQSLRGALITHRAEVQLASEPVVITSAPLASEILMFAEIARTSKHFNLSVRGSLDVTSRTDIHYLPQEQRVCVDRSLSNTQTDINTVPEEAPFTLFELGANGNEHIETLEIRVFLDYDVIEIFFDGRCSISTRVYCPSF</sequence>
<evidence type="ECO:0000313" key="3">
    <source>
        <dbReference type="Proteomes" id="UP000095149"/>
    </source>
</evidence>